<sequence>MAVAVNSTVELTKQEKPLTRQRRVVVTGTSVVTLLGHDSDVFYNNLLEGVLISEIEAFDCTQFPAIEVMETLDKAKCVKRLWHQVFYDAIDALRFSYKKVNPFSVPFTTTNMGSAMPCSQWIL</sequence>
<dbReference type="PANTHER" id="PTHR11712">
    <property type="entry name" value="POLYKETIDE SYNTHASE-RELATED"/>
    <property type="match status" value="1"/>
</dbReference>
<dbReference type="AlphaFoldDB" id="A0A498KGA9"/>
<reference evidence="3 4" key="1">
    <citation type="submission" date="2018-10" db="EMBL/GenBank/DDBJ databases">
        <title>A high-quality apple genome assembly.</title>
        <authorList>
            <person name="Hu J."/>
        </authorList>
    </citation>
    <scope>NUCLEOTIDE SEQUENCE [LARGE SCALE GENOMIC DNA]</scope>
    <source>
        <strain evidence="4">cv. HFTH1</strain>
        <tissue evidence="3">Young leaf</tissue>
    </source>
</reference>
<keyword evidence="2" id="KW-0808">Transferase</keyword>
<dbReference type="GO" id="GO:0004315">
    <property type="term" value="F:3-oxoacyl-[acyl-carrier-protein] synthase activity"/>
    <property type="evidence" value="ECO:0007669"/>
    <property type="project" value="UniProtKB-EC"/>
</dbReference>
<dbReference type="InterPro" id="IPR000794">
    <property type="entry name" value="Beta-ketoacyl_synthase"/>
</dbReference>
<dbReference type="GO" id="GO:0005739">
    <property type="term" value="C:mitochondrion"/>
    <property type="evidence" value="ECO:0007669"/>
    <property type="project" value="TreeGrafter"/>
</dbReference>
<name>A0A498KGA9_MALDO</name>
<evidence type="ECO:0000256" key="2">
    <source>
        <dbReference type="ARBA" id="ARBA00022679"/>
    </source>
</evidence>
<keyword evidence="4" id="KW-1185">Reference proteome</keyword>
<dbReference type="PANTHER" id="PTHR11712:SF332">
    <property type="entry name" value="3-OXOACYL-[ACYL-CARRIER-PROTEIN] SYNTHASE II, CHLOROPLASTIC"/>
    <property type="match status" value="1"/>
</dbReference>
<proteinExistence type="predicted"/>
<dbReference type="STRING" id="3750.A0A498KGA9"/>
<comment type="caution">
    <text evidence="3">The sequence shown here is derived from an EMBL/GenBank/DDBJ whole genome shotgun (WGS) entry which is preliminary data.</text>
</comment>
<evidence type="ECO:0000313" key="4">
    <source>
        <dbReference type="Proteomes" id="UP000290289"/>
    </source>
</evidence>
<dbReference type="EMBL" id="RDQH01000328">
    <property type="protein sequence ID" value="RXI06231.1"/>
    <property type="molecule type" value="Genomic_DNA"/>
</dbReference>
<evidence type="ECO:0000256" key="1">
    <source>
        <dbReference type="ARBA" id="ARBA00013191"/>
    </source>
</evidence>
<gene>
    <name evidence="3" type="ORF">DVH24_018273</name>
</gene>
<dbReference type="GO" id="GO:0009570">
    <property type="term" value="C:chloroplast stroma"/>
    <property type="evidence" value="ECO:0007669"/>
    <property type="project" value="TreeGrafter"/>
</dbReference>
<organism evidence="3 4">
    <name type="scientific">Malus domestica</name>
    <name type="common">Apple</name>
    <name type="synonym">Pyrus malus</name>
    <dbReference type="NCBI Taxonomy" id="3750"/>
    <lineage>
        <taxon>Eukaryota</taxon>
        <taxon>Viridiplantae</taxon>
        <taxon>Streptophyta</taxon>
        <taxon>Embryophyta</taxon>
        <taxon>Tracheophyta</taxon>
        <taxon>Spermatophyta</taxon>
        <taxon>Magnoliopsida</taxon>
        <taxon>eudicotyledons</taxon>
        <taxon>Gunneridae</taxon>
        <taxon>Pentapetalae</taxon>
        <taxon>rosids</taxon>
        <taxon>fabids</taxon>
        <taxon>Rosales</taxon>
        <taxon>Rosaceae</taxon>
        <taxon>Amygdaloideae</taxon>
        <taxon>Maleae</taxon>
        <taxon>Malus</taxon>
    </lineage>
</organism>
<dbReference type="Proteomes" id="UP000290289">
    <property type="component" value="Chromosome 2"/>
</dbReference>
<dbReference type="EC" id="2.3.1.41" evidence="1"/>
<evidence type="ECO:0000313" key="3">
    <source>
        <dbReference type="EMBL" id="RXI06231.1"/>
    </source>
</evidence>
<dbReference type="GO" id="GO:0006633">
    <property type="term" value="P:fatty acid biosynthetic process"/>
    <property type="evidence" value="ECO:0007669"/>
    <property type="project" value="TreeGrafter"/>
</dbReference>
<accession>A0A498KGA9</accession>
<protein>
    <recommendedName>
        <fullName evidence="1">beta-ketoacyl-[acyl-carrier-protein] synthase I</fullName>
        <ecNumber evidence="1">2.3.1.41</ecNumber>
    </recommendedName>
</protein>